<dbReference type="PANTHER" id="PTHR19432:SF35">
    <property type="entry name" value="SOLUTE CARRIER FAMILY 45 MEMBER 3 ISOFORM X1"/>
    <property type="match status" value="1"/>
</dbReference>
<accession>A0A495CXV3</accession>
<dbReference type="SUPFAM" id="SSF103473">
    <property type="entry name" value="MFS general substrate transporter"/>
    <property type="match status" value="2"/>
</dbReference>
<evidence type="ECO:0000256" key="5">
    <source>
        <dbReference type="ARBA" id="ARBA00023136"/>
    </source>
</evidence>
<reference evidence="7 8" key="1">
    <citation type="submission" date="2018-10" db="EMBL/GenBank/DDBJ databases">
        <title>Genomic Encyclopedia of Type Strains, Phase IV (KMG-IV): sequencing the most valuable type-strain genomes for metagenomic binning, comparative biology and taxonomic classification.</title>
        <authorList>
            <person name="Goeker M."/>
        </authorList>
    </citation>
    <scope>NUCLEOTIDE SEQUENCE [LARGE SCALE GENOMIC DNA]</scope>
    <source>
        <strain evidence="7 8">DSM 4734</strain>
    </source>
</reference>
<feature type="transmembrane region" description="Helical" evidence="6">
    <location>
        <begin position="351"/>
        <end position="372"/>
    </location>
</feature>
<dbReference type="GO" id="GO:0022857">
    <property type="term" value="F:transmembrane transporter activity"/>
    <property type="evidence" value="ECO:0007669"/>
    <property type="project" value="InterPro"/>
</dbReference>
<dbReference type="InterPro" id="IPR011701">
    <property type="entry name" value="MFS"/>
</dbReference>
<evidence type="ECO:0000256" key="1">
    <source>
        <dbReference type="ARBA" id="ARBA00004141"/>
    </source>
</evidence>
<evidence type="ECO:0000313" key="7">
    <source>
        <dbReference type="EMBL" id="RKQ94122.1"/>
    </source>
</evidence>
<organism evidence="7 8">
    <name type="scientific">Maricaulis maris</name>
    <dbReference type="NCBI Taxonomy" id="74318"/>
    <lineage>
        <taxon>Bacteria</taxon>
        <taxon>Pseudomonadati</taxon>
        <taxon>Pseudomonadota</taxon>
        <taxon>Alphaproteobacteria</taxon>
        <taxon>Maricaulales</taxon>
        <taxon>Maricaulaceae</taxon>
        <taxon>Maricaulis</taxon>
    </lineage>
</organism>
<feature type="transmembrane region" description="Helical" evidence="6">
    <location>
        <begin position="264"/>
        <end position="284"/>
    </location>
</feature>
<comment type="subcellular location">
    <subcellularLocation>
        <location evidence="1">Membrane</location>
        <topology evidence="1">Multi-pass membrane protein</topology>
    </subcellularLocation>
</comment>
<evidence type="ECO:0000256" key="2">
    <source>
        <dbReference type="ARBA" id="ARBA00022448"/>
    </source>
</evidence>
<feature type="transmembrane region" description="Helical" evidence="6">
    <location>
        <begin position="442"/>
        <end position="469"/>
    </location>
</feature>
<feature type="transmembrane region" description="Helical" evidence="6">
    <location>
        <begin position="237"/>
        <end position="258"/>
    </location>
</feature>
<feature type="transmembrane region" description="Helical" evidence="6">
    <location>
        <begin position="47"/>
        <end position="68"/>
    </location>
</feature>
<dbReference type="EMBL" id="RBIM01000008">
    <property type="protein sequence ID" value="RKQ94122.1"/>
    <property type="molecule type" value="Genomic_DNA"/>
</dbReference>
<dbReference type="GO" id="GO:0016020">
    <property type="term" value="C:membrane"/>
    <property type="evidence" value="ECO:0007669"/>
    <property type="project" value="UniProtKB-SubCell"/>
</dbReference>
<dbReference type="RefSeq" id="WP_121212372.1">
    <property type="nucleotide sequence ID" value="NZ_RBIM01000008.1"/>
</dbReference>
<evidence type="ECO:0000256" key="3">
    <source>
        <dbReference type="ARBA" id="ARBA00022692"/>
    </source>
</evidence>
<evidence type="ECO:0000313" key="8">
    <source>
        <dbReference type="Proteomes" id="UP000273675"/>
    </source>
</evidence>
<keyword evidence="4 6" id="KW-1133">Transmembrane helix</keyword>
<feature type="transmembrane region" description="Helical" evidence="6">
    <location>
        <begin position="102"/>
        <end position="120"/>
    </location>
</feature>
<dbReference type="InterPro" id="IPR036259">
    <property type="entry name" value="MFS_trans_sf"/>
</dbReference>
<name>A0A495CXV3_9PROT</name>
<protein>
    <submittedName>
        <fullName evidence="7">Maltose/moltooligosaccharide transporter</fullName>
    </submittedName>
</protein>
<feature type="transmembrane region" description="Helical" evidence="6">
    <location>
        <begin position="475"/>
        <end position="495"/>
    </location>
</feature>
<dbReference type="Gene3D" id="1.20.1250.20">
    <property type="entry name" value="MFS general substrate transporter like domains"/>
    <property type="match status" value="2"/>
</dbReference>
<feature type="transmembrane region" description="Helical" evidence="6">
    <location>
        <begin position="182"/>
        <end position="200"/>
    </location>
</feature>
<proteinExistence type="predicted"/>
<dbReference type="Pfam" id="PF07690">
    <property type="entry name" value="MFS_1"/>
    <property type="match status" value="2"/>
</dbReference>
<dbReference type="PANTHER" id="PTHR19432">
    <property type="entry name" value="SUGAR TRANSPORTER"/>
    <property type="match status" value="1"/>
</dbReference>
<keyword evidence="5 6" id="KW-0472">Membrane</keyword>
<feature type="transmembrane region" description="Helical" evidence="6">
    <location>
        <begin position="384"/>
        <end position="403"/>
    </location>
</feature>
<dbReference type="AlphaFoldDB" id="A0A495CXV3"/>
<feature type="transmembrane region" description="Helical" evidence="6">
    <location>
        <begin position="140"/>
        <end position="162"/>
    </location>
</feature>
<dbReference type="Proteomes" id="UP000273675">
    <property type="component" value="Unassembled WGS sequence"/>
</dbReference>
<feature type="transmembrane region" description="Helical" evidence="6">
    <location>
        <begin position="311"/>
        <end position="331"/>
    </location>
</feature>
<sequence length="510" mass="55450">MQKPALGFWQIWNISFGFFGIQIGFALQNTNVSRIFQTLGAPIETLPLLWLAAPLTGLLVQPIIGYFSDRTWTGLGRRRPYFLAGAVFTTLALLVMPNSPMLWLAAIMLWLLDASINISMEPFRAFVGDMLPSRQRTQGFAMQTIFIGAGATVASAATWILSDVFGVSDVAAAGVVPDNVKYSFYIGAVALFVSVMWTVITSREYAPDKLAAYDEAERQSMGLPRDPERPPQSSRRYLGSGFGYLVAGIVASAAVYRFNGAQELYVLTGGVAALGLGFILHTVLRAIGQTENFFSHVLEDLNTMPTVMKRLAWVQFFSWAALFMMWIYSTPAVTSFHFGATDPGSEAYSDGANWVGLLFATYNGIAAIYALLLPFMAKRFNRRVTHAINLVIGGVSLASFYFITDPTLLWVSMIGVGIVWASILTMPYAILSDALPADKMGVYMGIFNFFIVIPQIVVGSLMGIALRMLLGNEPIHAFLVAGVSLGLAAVAVIFVPGRRVAVESSAAPAE</sequence>
<gene>
    <name evidence="7" type="ORF">C7435_3094</name>
</gene>
<keyword evidence="2" id="KW-0813">Transport</keyword>
<comment type="caution">
    <text evidence="7">The sequence shown here is derived from an EMBL/GenBank/DDBJ whole genome shotgun (WGS) entry which is preliminary data.</text>
</comment>
<evidence type="ECO:0000256" key="4">
    <source>
        <dbReference type="ARBA" id="ARBA00022989"/>
    </source>
</evidence>
<feature type="transmembrane region" description="Helical" evidence="6">
    <location>
        <begin position="80"/>
        <end position="96"/>
    </location>
</feature>
<dbReference type="OrthoDB" id="7584869at2"/>
<feature type="transmembrane region" description="Helical" evidence="6">
    <location>
        <begin position="409"/>
        <end position="430"/>
    </location>
</feature>
<keyword evidence="3 6" id="KW-0812">Transmembrane</keyword>
<evidence type="ECO:0000256" key="6">
    <source>
        <dbReference type="SAM" id="Phobius"/>
    </source>
</evidence>
<feature type="transmembrane region" description="Helical" evidence="6">
    <location>
        <begin position="7"/>
        <end position="27"/>
    </location>
</feature>